<sequence>DFECDFGFQGETCQRDLSVRDSDVYKVPSNCPPGTFYSYTRGYRKVAGDTCIGGEEHRLGPLRYSCPIQERAEFLVLNLKDQVKMIDLASGTQQVLLDEPVSTVPAVFDYEMNCLIYVHVAGDIKRKCFDAHSISSVVSHEIIHRKTSGEDIISMTFDWTGRNIFYTANNNTIHVVNVDKRFHRVMYTEKQGTHNPHAIIVDPHHGYLYFVGE</sequence>
<dbReference type="SUPFAM" id="SSF63825">
    <property type="entry name" value="YWTD domain"/>
    <property type="match status" value="1"/>
</dbReference>
<protein>
    <recommendedName>
        <fullName evidence="1">Sortilin C-terminal domain-containing protein</fullName>
    </recommendedName>
</protein>
<name>A0A0B6Z6M7_9EUPU</name>
<dbReference type="Gene3D" id="2.120.10.30">
    <property type="entry name" value="TolB, C-terminal domain"/>
    <property type="match status" value="1"/>
</dbReference>
<reference evidence="2" key="1">
    <citation type="submission" date="2014-12" db="EMBL/GenBank/DDBJ databases">
        <title>Insight into the proteome of Arion vulgaris.</title>
        <authorList>
            <person name="Aradska J."/>
            <person name="Bulat T."/>
            <person name="Smidak R."/>
            <person name="Sarate P."/>
            <person name="Gangsoo J."/>
            <person name="Sialana F."/>
            <person name="Bilban M."/>
            <person name="Lubec G."/>
        </authorList>
    </citation>
    <scope>NUCLEOTIDE SEQUENCE</scope>
    <source>
        <tissue evidence="2">Skin</tissue>
    </source>
</reference>
<dbReference type="InterPro" id="IPR031777">
    <property type="entry name" value="Sortilin_C"/>
</dbReference>
<dbReference type="EMBL" id="HACG01017323">
    <property type="protein sequence ID" value="CEK64188.1"/>
    <property type="molecule type" value="Transcribed_RNA"/>
</dbReference>
<organism evidence="2">
    <name type="scientific">Arion vulgaris</name>
    <dbReference type="NCBI Taxonomy" id="1028688"/>
    <lineage>
        <taxon>Eukaryota</taxon>
        <taxon>Metazoa</taxon>
        <taxon>Spiralia</taxon>
        <taxon>Lophotrochozoa</taxon>
        <taxon>Mollusca</taxon>
        <taxon>Gastropoda</taxon>
        <taxon>Heterobranchia</taxon>
        <taxon>Euthyneura</taxon>
        <taxon>Panpulmonata</taxon>
        <taxon>Eupulmonata</taxon>
        <taxon>Stylommatophora</taxon>
        <taxon>Helicina</taxon>
        <taxon>Arionoidea</taxon>
        <taxon>Arionidae</taxon>
        <taxon>Arion</taxon>
    </lineage>
</organism>
<evidence type="ECO:0000259" key="1">
    <source>
        <dbReference type="Pfam" id="PF15901"/>
    </source>
</evidence>
<dbReference type="InterPro" id="IPR050310">
    <property type="entry name" value="VPS10-sortilin"/>
</dbReference>
<accession>A0A0B6Z6M7</accession>
<dbReference type="InterPro" id="IPR011042">
    <property type="entry name" value="6-blade_b-propeller_TolB-like"/>
</dbReference>
<dbReference type="GO" id="GO:0016020">
    <property type="term" value="C:membrane"/>
    <property type="evidence" value="ECO:0007669"/>
    <property type="project" value="TreeGrafter"/>
</dbReference>
<dbReference type="Pfam" id="PF15901">
    <property type="entry name" value="Sortilin_C"/>
    <property type="match status" value="1"/>
</dbReference>
<dbReference type="GO" id="GO:0005794">
    <property type="term" value="C:Golgi apparatus"/>
    <property type="evidence" value="ECO:0007669"/>
    <property type="project" value="TreeGrafter"/>
</dbReference>
<dbReference type="AlphaFoldDB" id="A0A0B6Z6M7"/>
<feature type="non-terminal residue" evidence="2">
    <location>
        <position position="213"/>
    </location>
</feature>
<proteinExistence type="predicted"/>
<dbReference type="GO" id="GO:0006892">
    <property type="term" value="P:post-Golgi vesicle-mediated transport"/>
    <property type="evidence" value="ECO:0007669"/>
    <property type="project" value="TreeGrafter"/>
</dbReference>
<dbReference type="PANTHER" id="PTHR12106">
    <property type="entry name" value="SORTILIN RELATED"/>
    <property type="match status" value="1"/>
</dbReference>
<feature type="non-terminal residue" evidence="2">
    <location>
        <position position="1"/>
    </location>
</feature>
<gene>
    <name evidence="2" type="primary">ORF50890</name>
</gene>
<feature type="domain" description="Sortilin C-terminal" evidence="1">
    <location>
        <begin position="1"/>
        <end position="66"/>
    </location>
</feature>
<evidence type="ECO:0000313" key="2">
    <source>
        <dbReference type="EMBL" id="CEK64188.1"/>
    </source>
</evidence>
<dbReference type="PANTHER" id="PTHR12106:SF27">
    <property type="entry name" value="SORTILIN-RELATED RECEPTOR"/>
    <property type="match status" value="1"/>
</dbReference>
<dbReference type="Gene3D" id="3.30.60.270">
    <property type="match status" value="1"/>
</dbReference>